<evidence type="ECO:0000313" key="5">
    <source>
        <dbReference type="Proteomes" id="UP000075714"/>
    </source>
</evidence>
<dbReference type="PANTHER" id="PTHR31515:SF0">
    <property type="entry name" value="TRANSMEMBRANE PROTEIN"/>
    <property type="match status" value="1"/>
</dbReference>
<dbReference type="InterPro" id="IPR057228">
    <property type="entry name" value="DUF7906"/>
</dbReference>
<dbReference type="AlphaFoldDB" id="A0A150G8D9"/>
<feature type="compositionally biased region" description="Pro residues" evidence="1">
    <location>
        <begin position="751"/>
        <end position="766"/>
    </location>
</feature>
<keyword evidence="2" id="KW-0732">Signal</keyword>
<keyword evidence="5" id="KW-1185">Reference proteome</keyword>
<dbReference type="Proteomes" id="UP000075714">
    <property type="component" value="Unassembled WGS sequence"/>
</dbReference>
<feature type="compositionally biased region" description="Acidic residues" evidence="1">
    <location>
        <begin position="776"/>
        <end position="785"/>
    </location>
</feature>
<evidence type="ECO:0000313" key="4">
    <source>
        <dbReference type="EMBL" id="KXZ46033.1"/>
    </source>
</evidence>
<name>A0A150G8D9_GONPE</name>
<accession>A0A150G8D9</accession>
<sequence length="846" mass="90757">MARCRGLLCSLLLAAIVFHECVAKAPLPGSGSKRELKRSSAKRWEAIHEVVRAEIKSATKHFLEERARALVLPLEVDLLFIGFDGDGGYGYKLDRQALEELLGSATEDNTICPTVWETGEHAAVCFSINYILLDSTKSNKAIERIEEALKSNMEFVGDRSQDWPDGSRDVAVFEVEANGEVEATVWDLLDESYGSNQPEASRSQHSQIVIINPSKRRLAAGLPEPPGWGGTDRGHMPAGAAGSHDEAVRAYQQSRRWANAHAAGGPDVDFIAEWKKGTVSAATVVEQEAGFLYRYRYQGRGGAAAVVSQYNFLLIDIAAGPVSYGPLASPAGSVTPTAMPRLMPMLLKMTTELERNTEFGTYRTHLLEEAARGASALFVGQLASTVAAASRHLFATDLRLAGAEALAGGPGGAAVPRRVVVPIILLQDHTRYLEEEEHDGTPRYVDTELVQLALDELLPPEVAAAVSLSRHMLHHHRTIAAALVKARHTRSEAVLITPPDTGLHRSLSVSLDSSLLLSELVAAAGTPESGGPLLGGMEEHIAEDYVGRLPYMDDAAEFLEEKRHTTKILPVFVFSLQRSPDQMLFDNRQLVAASPGAVAVLQLLGGPDHADPSRGRVYSGHMAEGHHLLMDAGEAPTRSIIAGLAAALGGLVPPHQRHCGAEGGLVEDWRWAVGAVPWGPYSNYTGPFAYLSRAASHGSGSDNRFGEERPQHRLLDLLARQHVRYHNASKSTFRSLLGGGGAAKPGAKQPPQAPSPSPPSHSPSPDPPHHHHDTEDASPPDDGGEDGGGFVHDYPGGVSTSDSGSASHGGAKHQEHAEDVVAEQEALSPDVAARLQLRIASFMLYD</sequence>
<dbReference type="PANTHER" id="PTHR31515">
    <property type="entry name" value="TRANSMEMBRANE PROTEIN-RELATED"/>
    <property type="match status" value="1"/>
</dbReference>
<comment type="caution">
    <text evidence="4">The sequence shown here is derived from an EMBL/GenBank/DDBJ whole genome shotgun (WGS) entry which is preliminary data.</text>
</comment>
<gene>
    <name evidence="4" type="ORF">GPECTOR_47g308</name>
</gene>
<feature type="signal peptide" evidence="2">
    <location>
        <begin position="1"/>
        <end position="23"/>
    </location>
</feature>
<feature type="domain" description="DUF7906" evidence="3">
    <location>
        <begin position="73"/>
        <end position="394"/>
    </location>
</feature>
<protein>
    <recommendedName>
        <fullName evidence="3">DUF7906 domain-containing protein</fullName>
    </recommendedName>
</protein>
<dbReference type="EMBL" id="LSYV01000048">
    <property type="protein sequence ID" value="KXZ46033.1"/>
    <property type="molecule type" value="Genomic_DNA"/>
</dbReference>
<dbReference type="STRING" id="33097.A0A150G8D9"/>
<organism evidence="4 5">
    <name type="scientific">Gonium pectorale</name>
    <name type="common">Green alga</name>
    <dbReference type="NCBI Taxonomy" id="33097"/>
    <lineage>
        <taxon>Eukaryota</taxon>
        <taxon>Viridiplantae</taxon>
        <taxon>Chlorophyta</taxon>
        <taxon>core chlorophytes</taxon>
        <taxon>Chlorophyceae</taxon>
        <taxon>CS clade</taxon>
        <taxon>Chlamydomonadales</taxon>
        <taxon>Volvocaceae</taxon>
        <taxon>Gonium</taxon>
    </lineage>
</organism>
<feature type="chain" id="PRO_5007561946" description="DUF7906 domain-containing protein" evidence="2">
    <location>
        <begin position="24"/>
        <end position="846"/>
    </location>
</feature>
<feature type="region of interest" description="Disordered" evidence="1">
    <location>
        <begin position="226"/>
        <end position="246"/>
    </location>
</feature>
<reference evidence="5" key="1">
    <citation type="journal article" date="2016" name="Nat. Commun.">
        <title>The Gonium pectorale genome demonstrates co-option of cell cycle regulation during the evolution of multicellularity.</title>
        <authorList>
            <person name="Hanschen E.R."/>
            <person name="Marriage T.N."/>
            <person name="Ferris P.J."/>
            <person name="Hamaji T."/>
            <person name="Toyoda A."/>
            <person name="Fujiyama A."/>
            <person name="Neme R."/>
            <person name="Noguchi H."/>
            <person name="Minakuchi Y."/>
            <person name="Suzuki M."/>
            <person name="Kawai-Toyooka H."/>
            <person name="Smith D.R."/>
            <person name="Sparks H."/>
            <person name="Anderson J."/>
            <person name="Bakaric R."/>
            <person name="Luria V."/>
            <person name="Karger A."/>
            <person name="Kirschner M.W."/>
            <person name="Durand P.M."/>
            <person name="Michod R.E."/>
            <person name="Nozaki H."/>
            <person name="Olson B.J."/>
        </authorList>
    </citation>
    <scope>NUCLEOTIDE SEQUENCE [LARGE SCALE GENOMIC DNA]</scope>
    <source>
        <strain evidence="5">NIES-2863</strain>
    </source>
</reference>
<dbReference type="Pfam" id="PF25483">
    <property type="entry name" value="DUF7906"/>
    <property type="match status" value="1"/>
</dbReference>
<dbReference type="OrthoDB" id="18451at2759"/>
<evidence type="ECO:0000259" key="3">
    <source>
        <dbReference type="Pfam" id="PF25483"/>
    </source>
</evidence>
<evidence type="ECO:0000256" key="2">
    <source>
        <dbReference type="SAM" id="SignalP"/>
    </source>
</evidence>
<proteinExistence type="predicted"/>
<feature type="region of interest" description="Disordered" evidence="1">
    <location>
        <begin position="733"/>
        <end position="824"/>
    </location>
</feature>
<evidence type="ECO:0000256" key="1">
    <source>
        <dbReference type="SAM" id="MobiDB-lite"/>
    </source>
</evidence>